<feature type="transmembrane region" description="Helical" evidence="8">
    <location>
        <begin position="289"/>
        <end position="309"/>
    </location>
</feature>
<evidence type="ECO:0000256" key="3">
    <source>
        <dbReference type="ARBA" id="ARBA00022448"/>
    </source>
</evidence>
<dbReference type="Proteomes" id="UP000323521">
    <property type="component" value="Chromosome"/>
</dbReference>
<dbReference type="Pfam" id="PF03845">
    <property type="entry name" value="Spore_permease"/>
    <property type="match status" value="1"/>
</dbReference>
<accession>A0A3G1L106</accession>
<feature type="transmembrane region" description="Helical" evidence="8">
    <location>
        <begin position="66"/>
        <end position="87"/>
    </location>
</feature>
<reference evidence="9 10" key="1">
    <citation type="submission" date="2016-10" db="EMBL/GenBank/DDBJ databases">
        <title>Complete Genome Sequence of Peptococcaceae strain DCMF.</title>
        <authorList>
            <person name="Edwards R.J."/>
            <person name="Holland S.I."/>
            <person name="Deshpande N.P."/>
            <person name="Wong Y.K."/>
            <person name="Ertan H."/>
            <person name="Manefield M."/>
            <person name="Russell T.L."/>
            <person name="Lee M.J."/>
        </authorList>
    </citation>
    <scope>NUCLEOTIDE SEQUENCE [LARGE SCALE GENOMIC DNA]</scope>
    <source>
        <strain evidence="9 10">DCMF</strain>
    </source>
</reference>
<keyword evidence="5 8" id="KW-0812">Transmembrane</keyword>
<keyword evidence="7 8" id="KW-0472">Membrane</keyword>
<dbReference type="PANTHER" id="PTHR34975:SF2">
    <property type="entry name" value="SPORE GERMINATION PROTEIN A2"/>
    <property type="match status" value="1"/>
</dbReference>
<comment type="subcellular location">
    <subcellularLocation>
        <location evidence="1">Membrane</location>
        <topology evidence="1">Multi-pass membrane protein</topology>
    </subcellularLocation>
</comment>
<comment type="similarity">
    <text evidence="2">Belongs to the amino acid-polyamine-organocation (APC) superfamily. Spore germination protein (SGP) (TC 2.A.3.9) family.</text>
</comment>
<keyword evidence="10" id="KW-1185">Reference proteome</keyword>
<dbReference type="NCBIfam" id="TIGR00912">
    <property type="entry name" value="2A0309"/>
    <property type="match status" value="1"/>
</dbReference>
<gene>
    <name evidence="9" type="ORF">DCMF_08245</name>
</gene>
<feature type="transmembrane region" description="Helical" evidence="8">
    <location>
        <begin position="166"/>
        <end position="187"/>
    </location>
</feature>
<proteinExistence type="inferred from homology"/>
<protein>
    <recommendedName>
        <fullName evidence="11">Spore germination protein KB</fullName>
    </recommendedName>
</protein>
<organism evidence="9 10">
    <name type="scientific">Formimonas warabiya</name>
    <dbReference type="NCBI Taxonomy" id="1761012"/>
    <lineage>
        <taxon>Bacteria</taxon>
        <taxon>Bacillati</taxon>
        <taxon>Bacillota</taxon>
        <taxon>Clostridia</taxon>
        <taxon>Eubacteriales</taxon>
        <taxon>Peptococcaceae</taxon>
        <taxon>Candidatus Formimonas</taxon>
    </lineage>
</organism>
<feature type="transmembrane region" description="Helical" evidence="8">
    <location>
        <begin position="99"/>
        <end position="117"/>
    </location>
</feature>
<dbReference type="GO" id="GO:0009847">
    <property type="term" value="P:spore germination"/>
    <property type="evidence" value="ECO:0007669"/>
    <property type="project" value="InterPro"/>
</dbReference>
<feature type="transmembrane region" description="Helical" evidence="8">
    <location>
        <begin position="23"/>
        <end position="46"/>
    </location>
</feature>
<dbReference type="GO" id="GO:0016020">
    <property type="term" value="C:membrane"/>
    <property type="evidence" value="ECO:0007669"/>
    <property type="project" value="UniProtKB-SubCell"/>
</dbReference>
<evidence type="ECO:0000256" key="4">
    <source>
        <dbReference type="ARBA" id="ARBA00022544"/>
    </source>
</evidence>
<dbReference type="PANTHER" id="PTHR34975">
    <property type="entry name" value="SPORE GERMINATION PROTEIN A2"/>
    <property type="match status" value="1"/>
</dbReference>
<sequence>MNRLVIAFTYVPAINSPPQNQDVWIAIALSLPLTILFSIPALLLALRFPRLSPIQYSRTLLGKSGIFVGLLYIWFFLHTGAIALRQFGEFMATVPMPETPLLVFILGIAVIAVSAARNGLEVMGRMADMITPLAIGTILLVVMLVAKEADLKVLTPVLEKGIAPVLYGAFTISTLPVDNMMIISMVLPYLNKPRGVSRVVIGAFVINTVLFVIITVSIITVFGVAQAQTRTFPTLGLMRLVNLGGIIERIEMLHMGIWVLGNMIKVSIFCYLAVLGLGHLFRLQTYRPIVLPVGALMTALSIWLFDSLVDLSEFTSYKVAPYYALFFNTVIPLILLVIAFVTGKRGERR</sequence>
<feature type="transmembrane region" description="Helical" evidence="8">
    <location>
        <begin position="321"/>
        <end position="341"/>
    </location>
</feature>
<evidence type="ECO:0008006" key="11">
    <source>
        <dbReference type="Google" id="ProtNLM"/>
    </source>
</evidence>
<evidence type="ECO:0000256" key="8">
    <source>
        <dbReference type="SAM" id="Phobius"/>
    </source>
</evidence>
<dbReference type="KEGG" id="fwa:DCMF_08245"/>
<evidence type="ECO:0000256" key="5">
    <source>
        <dbReference type="ARBA" id="ARBA00022692"/>
    </source>
</evidence>
<dbReference type="AlphaFoldDB" id="A0A3G1L106"/>
<feature type="transmembrane region" description="Helical" evidence="8">
    <location>
        <begin position="257"/>
        <end position="277"/>
    </location>
</feature>
<feature type="transmembrane region" description="Helical" evidence="8">
    <location>
        <begin position="129"/>
        <end position="146"/>
    </location>
</feature>
<dbReference type="EMBL" id="CP017634">
    <property type="protein sequence ID" value="ATW28462.1"/>
    <property type="molecule type" value="Genomic_DNA"/>
</dbReference>
<evidence type="ECO:0000256" key="6">
    <source>
        <dbReference type="ARBA" id="ARBA00022989"/>
    </source>
</evidence>
<feature type="transmembrane region" description="Helical" evidence="8">
    <location>
        <begin position="199"/>
        <end position="225"/>
    </location>
</feature>
<dbReference type="InterPro" id="IPR004761">
    <property type="entry name" value="Spore_GerAB"/>
</dbReference>
<evidence type="ECO:0000313" key="9">
    <source>
        <dbReference type="EMBL" id="ATW28462.1"/>
    </source>
</evidence>
<evidence type="ECO:0000256" key="2">
    <source>
        <dbReference type="ARBA" id="ARBA00007998"/>
    </source>
</evidence>
<evidence type="ECO:0000313" key="10">
    <source>
        <dbReference type="Proteomes" id="UP000323521"/>
    </source>
</evidence>
<evidence type="ECO:0000256" key="7">
    <source>
        <dbReference type="ARBA" id="ARBA00023136"/>
    </source>
</evidence>
<keyword evidence="4" id="KW-0309">Germination</keyword>
<keyword evidence="6 8" id="KW-1133">Transmembrane helix</keyword>
<evidence type="ECO:0000256" key="1">
    <source>
        <dbReference type="ARBA" id="ARBA00004141"/>
    </source>
</evidence>
<name>A0A3G1L106_FORW1</name>
<keyword evidence="3" id="KW-0813">Transport</keyword>